<protein>
    <submittedName>
        <fullName evidence="1">Uncharacterized protein</fullName>
    </submittedName>
</protein>
<dbReference type="EMBL" id="JAMZIH010003423">
    <property type="protein sequence ID" value="KAJ1676829.1"/>
    <property type="molecule type" value="Genomic_DNA"/>
</dbReference>
<evidence type="ECO:0000313" key="1">
    <source>
        <dbReference type="EMBL" id="KAJ1676829.1"/>
    </source>
</evidence>
<proteinExistence type="predicted"/>
<evidence type="ECO:0000313" key="2">
    <source>
        <dbReference type="Proteomes" id="UP001145114"/>
    </source>
</evidence>
<dbReference type="Proteomes" id="UP001145114">
    <property type="component" value="Unassembled WGS sequence"/>
</dbReference>
<reference evidence="1" key="1">
    <citation type="submission" date="2022-06" db="EMBL/GenBank/DDBJ databases">
        <title>Phylogenomic reconstructions and comparative analyses of Kickxellomycotina fungi.</title>
        <authorList>
            <person name="Reynolds N.K."/>
            <person name="Stajich J.E."/>
            <person name="Barry K."/>
            <person name="Grigoriev I.V."/>
            <person name="Crous P."/>
            <person name="Smith M.E."/>
        </authorList>
    </citation>
    <scope>NUCLEOTIDE SEQUENCE</scope>
    <source>
        <strain evidence="1">RSA 2271</strain>
    </source>
</reference>
<comment type="caution">
    <text evidence="1">The sequence shown here is derived from an EMBL/GenBank/DDBJ whole genome shotgun (WGS) entry which is preliminary data.</text>
</comment>
<accession>A0ACC1HJZ5</accession>
<feature type="non-terminal residue" evidence="1">
    <location>
        <position position="112"/>
    </location>
</feature>
<name>A0ACC1HJZ5_9FUNG</name>
<gene>
    <name evidence="1" type="ORF">EV182_007420</name>
</gene>
<keyword evidence="2" id="KW-1185">Reference proteome</keyword>
<sequence>MSAPSPKQSTLSTTLIPADLTKLQEWKEGVDRLLLKQTQHIFVLKLKLDKLEAQLKKQQSEHAADPDNQRESGMMQNSQSLNAADKSQYNPKKMRGNGASSHPAASDCGRDK</sequence>
<organism evidence="1 2">
    <name type="scientific">Spiromyces aspiralis</name>
    <dbReference type="NCBI Taxonomy" id="68401"/>
    <lineage>
        <taxon>Eukaryota</taxon>
        <taxon>Fungi</taxon>
        <taxon>Fungi incertae sedis</taxon>
        <taxon>Zoopagomycota</taxon>
        <taxon>Kickxellomycotina</taxon>
        <taxon>Kickxellomycetes</taxon>
        <taxon>Kickxellales</taxon>
        <taxon>Kickxellaceae</taxon>
        <taxon>Spiromyces</taxon>
    </lineage>
</organism>